<evidence type="ECO:0000313" key="1">
    <source>
        <dbReference type="EMBL" id="CAY78485.1"/>
    </source>
</evidence>
<dbReference type="HOGENOM" id="CLU_2559600_0_0_1"/>
<dbReference type="EMBL" id="FN393063">
    <property type="protein sequence ID" value="CAY78485.1"/>
    <property type="molecule type" value="Genomic_DNA"/>
</dbReference>
<evidence type="ECO:0000313" key="2">
    <source>
        <dbReference type="Proteomes" id="UP000000286"/>
    </source>
</evidence>
<accession>C8Z4P6</accession>
<organism evidence="1 2">
    <name type="scientific">Saccharomyces cerevisiae (strain Lalvin EC1118 / Prise de mousse)</name>
    <name type="common">Baker's yeast</name>
    <dbReference type="NCBI Taxonomy" id="643680"/>
    <lineage>
        <taxon>Eukaryota</taxon>
        <taxon>Fungi</taxon>
        <taxon>Dikarya</taxon>
        <taxon>Ascomycota</taxon>
        <taxon>Saccharomycotina</taxon>
        <taxon>Saccharomycetes</taxon>
        <taxon>Saccharomycetales</taxon>
        <taxon>Saccharomycetaceae</taxon>
        <taxon>Saccharomyces</taxon>
    </lineage>
</organism>
<dbReference type="AlphaFoldDB" id="C8Z4P6"/>
<dbReference type="Proteomes" id="UP000000286">
    <property type="component" value="Chromosome IV"/>
</dbReference>
<reference evidence="1 2" key="1">
    <citation type="journal article" date="2009" name="Proc. Natl. Acad. Sci. U.S.A.">
        <title>Eukaryote-to-eukaryote gene transfer events revealed by the genome sequence of the wine yeast Saccharomyces cerevisiae EC1118.</title>
        <authorList>
            <person name="Novo M."/>
            <person name="Bigey F."/>
            <person name="Beyne E."/>
            <person name="Galeote V."/>
            <person name="Gavory F."/>
            <person name="Mallet S."/>
            <person name="Cambot B."/>
            <person name="Legras J.L."/>
            <person name="Wincker P."/>
            <person name="Casaregola S."/>
            <person name="Dequin S."/>
        </authorList>
    </citation>
    <scope>NUCLEOTIDE SEQUENCE [LARGE SCALE GENOMIC DNA]</scope>
    <source>
        <strain evidence="2">Lalvin EC1118 / Prise de mousse</strain>
    </source>
</reference>
<gene>
    <name evidence="1" type="ORF">EC1118_1D0_2113g</name>
</gene>
<proteinExistence type="predicted"/>
<sequence length="82" mass="9721">MYYLVPKTTYGNLQCSSLAMTFHERGESGDVLSCACRLYLYIMPLFFNTFLRQKYFQLCSNTPYRNNGEARYFCHLFRCSII</sequence>
<protein>
    <submittedName>
        <fullName evidence="1">EC1118_1D0_2113p</fullName>
    </submittedName>
</protein>
<name>C8Z4P6_YEAS8</name>